<keyword evidence="3" id="KW-0378">Hydrolase</keyword>
<name>A0A1H9ZVK9_9BACT</name>
<organism evidence="3 4">
    <name type="scientific">Stigmatella erecta</name>
    <dbReference type="NCBI Taxonomy" id="83460"/>
    <lineage>
        <taxon>Bacteria</taxon>
        <taxon>Pseudomonadati</taxon>
        <taxon>Myxococcota</taxon>
        <taxon>Myxococcia</taxon>
        <taxon>Myxococcales</taxon>
        <taxon>Cystobacterineae</taxon>
        <taxon>Archangiaceae</taxon>
        <taxon>Stigmatella</taxon>
    </lineage>
</organism>
<feature type="transmembrane region" description="Helical" evidence="1">
    <location>
        <begin position="61"/>
        <end position="80"/>
    </location>
</feature>
<dbReference type="AlphaFoldDB" id="A0A1H9ZVK9"/>
<sequence>MKRRYQQWCERTWGPGDCLRLLVDKPFLDGDAKYALAMAIAHNEVLGAMKEELARMVNPQAVMATVVGGLTLYAILLTLPEPVSKGVAAVLTLGALAYLGWDTVWQLIDGWRVLMKEVDRATTFDAISASGTKFGETVGEKAARAFVMLAMVAMGNTASGMAASLPKLPGAAQAAVVARAQLNIRFTAPALAQVDSVTLGAHGVAVAMAAHGGPASANGPGEWVQENEGMPEQARRYQAQVTGAPEGYVYRVQAGDKDVKFDGFSQGVLIETKATGYAQWIDQKLEFSGVFQGRFQLLEQAQRQIRAARGTPIQWIVAEEKLAGALRKLFKANGLDEIEVLHLPPAP</sequence>
<feature type="domain" description="Tox-REase-5" evidence="2">
    <location>
        <begin position="235"/>
        <end position="319"/>
    </location>
</feature>
<dbReference type="EMBL" id="FOIJ01000001">
    <property type="protein sequence ID" value="SES85416.1"/>
    <property type="molecule type" value="Genomic_DNA"/>
</dbReference>
<accession>A0A1H9ZVK9</accession>
<evidence type="ECO:0000313" key="3">
    <source>
        <dbReference type="EMBL" id="SES85416.1"/>
    </source>
</evidence>
<keyword evidence="3" id="KW-0255">Endonuclease</keyword>
<dbReference type="RefSeq" id="WP_245767065.1">
    <property type="nucleotide sequence ID" value="NZ_FOIJ01000001.1"/>
</dbReference>
<gene>
    <name evidence="3" type="ORF">SAMN05443639_101438</name>
</gene>
<keyword evidence="1" id="KW-0812">Transmembrane</keyword>
<keyword evidence="1" id="KW-0472">Membrane</keyword>
<dbReference type="GO" id="GO:0004519">
    <property type="term" value="F:endonuclease activity"/>
    <property type="evidence" value="ECO:0007669"/>
    <property type="project" value="UniProtKB-KW"/>
</dbReference>
<keyword evidence="4" id="KW-1185">Reference proteome</keyword>
<dbReference type="Pfam" id="PF15648">
    <property type="entry name" value="Tox-REase-5"/>
    <property type="match status" value="1"/>
</dbReference>
<protein>
    <submittedName>
        <fullName evidence="3">Restriction endonuclease fold toxin 5</fullName>
    </submittedName>
</protein>
<keyword evidence="1" id="KW-1133">Transmembrane helix</keyword>
<dbReference type="InterPro" id="IPR028904">
    <property type="entry name" value="Tox-REase-5_dom"/>
</dbReference>
<evidence type="ECO:0000256" key="1">
    <source>
        <dbReference type="SAM" id="Phobius"/>
    </source>
</evidence>
<reference evidence="4" key="1">
    <citation type="submission" date="2016-10" db="EMBL/GenBank/DDBJ databases">
        <authorList>
            <person name="Varghese N."/>
            <person name="Submissions S."/>
        </authorList>
    </citation>
    <scope>NUCLEOTIDE SEQUENCE [LARGE SCALE GENOMIC DNA]</scope>
    <source>
        <strain evidence="4">DSM 16858</strain>
    </source>
</reference>
<keyword evidence="3" id="KW-0540">Nuclease</keyword>
<proteinExistence type="predicted"/>
<evidence type="ECO:0000313" key="4">
    <source>
        <dbReference type="Proteomes" id="UP000199181"/>
    </source>
</evidence>
<dbReference type="Proteomes" id="UP000199181">
    <property type="component" value="Unassembled WGS sequence"/>
</dbReference>
<evidence type="ECO:0000259" key="2">
    <source>
        <dbReference type="Pfam" id="PF15648"/>
    </source>
</evidence>